<reference evidence="8" key="1">
    <citation type="journal article" date="2019" name="Int. J. Syst. Evol. Microbiol.">
        <title>The Global Catalogue of Microorganisms (GCM) 10K type strain sequencing project: providing services to taxonomists for standard genome sequencing and annotation.</title>
        <authorList>
            <consortium name="The Broad Institute Genomics Platform"/>
            <consortium name="The Broad Institute Genome Sequencing Center for Infectious Disease"/>
            <person name="Wu L."/>
            <person name="Ma J."/>
        </authorList>
    </citation>
    <scope>NUCLEOTIDE SEQUENCE [LARGE SCALE GENOMIC DNA]</scope>
    <source>
        <strain evidence="8">CCUG 58412</strain>
    </source>
</reference>
<protein>
    <submittedName>
        <fullName evidence="7">Sigma-70 family RNA polymerase sigma factor</fullName>
    </submittedName>
</protein>
<keyword evidence="8" id="KW-1185">Reference proteome</keyword>
<dbReference type="InterPro" id="IPR014284">
    <property type="entry name" value="RNA_pol_sigma-70_dom"/>
</dbReference>
<evidence type="ECO:0000256" key="2">
    <source>
        <dbReference type="ARBA" id="ARBA00023015"/>
    </source>
</evidence>
<dbReference type="EMBL" id="JBHTKB010000001">
    <property type="protein sequence ID" value="MFD0912059.1"/>
    <property type="molecule type" value="Genomic_DNA"/>
</dbReference>
<dbReference type="NCBIfam" id="TIGR02937">
    <property type="entry name" value="sigma70-ECF"/>
    <property type="match status" value="1"/>
</dbReference>
<name>A0ABW3F5L1_9PROT</name>
<keyword evidence="4" id="KW-0804">Transcription</keyword>
<feature type="domain" description="RNA polymerase sigma-70 region 2" evidence="5">
    <location>
        <begin position="13"/>
        <end position="78"/>
    </location>
</feature>
<evidence type="ECO:0000259" key="6">
    <source>
        <dbReference type="Pfam" id="PF08281"/>
    </source>
</evidence>
<dbReference type="InterPro" id="IPR013249">
    <property type="entry name" value="RNA_pol_sigma70_r4_t2"/>
</dbReference>
<feature type="domain" description="RNA polymerase sigma factor 70 region 4 type 2" evidence="6">
    <location>
        <begin position="110"/>
        <end position="157"/>
    </location>
</feature>
<dbReference type="InterPro" id="IPR007627">
    <property type="entry name" value="RNA_pol_sigma70_r2"/>
</dbReference>
<keyword evidence="2" id="KW-0805">Transcription regulation</keyword>
<comment type="similarity">
    <text evidence="1">Belongs to the sigma-70 factor family. ECF subfamily.</text>
</comment>
<evidence type="ECO:0000313" key="8">
    <source>
        <dbReference type="Proteomes" id="UP001597128"/>
    </source>
</evidence>
<dbReference type="Gene3D" id="1.10.1740.10">
    <property type="match status" value="1"/>
</dbReference>
<evidence type="ECO:0000256" key="4">
    <source>
        <dbReference type="ARBA" id="ARBA00023163"/>
    </source>
</evidence>
<dbReference type="InterPro" id="IPR013325">
    <property type="entry name" value="RNA_pol_sigma_r2"/>
</dbReference>
<dbReference type="Pfam" id="PF04542">
    <property type="entry name" value="Sigma70_r2"/>
    <property type="match status" value="1"/>
</dbReference>
<evidence type="ECO:0000256" key="1">
    <source>
        <dbReference type="ARBA" id="ARBA00010641"/>
    </source>
</evidence>
<dbReference type="Proteomes" id="UP001597128">
    <property type="component" value="Unassembled WGS sequence"/>
</dbReference>
<accession>A0ABW3F5L1</accession>
<comment type="caution">
    <text evidence="7">The sequence shown here is derived from an EMBL/GenBank/DDBJ whole genome shotgun (WGS) entry which is preliminary data.</text>
</comment>
<dbReference type="PANTHER" id="PTHR43133">
    <property type="entry name" value="RNA POLYMERASE ECF-TYPE SIGMA FACTO"/>
    <property type="match status" value="1"/>
</dbReference>
<evidence type="ECO:0000259" key="5">
    <source>
        <dbReference type="Pfam" id="PF04542"/>
    </source>
</evidence>
<evidence type="ECO:0000313" key="7">
    <source>
        <dbReference type="EMBL" id="MFD0912059.1"/>
    </source>
</evidence>
<sequence length="165" mass="19161">MSDPTVQQHLHHLYSHHHGWLKAWLRKKLSCQHAAADLAQDTFVRLIVSEKRPLPEQSRAYLTQIAKGLVIDLYRRQRLELAYQEWLQQLPAVETPSPEQQVIVLQTLIQFDKVLDQLPVKVRETFILSRFEHLTYSEIADQLGISVAAVRKYMLKATLACLELL</sequence>
<dbReference type="PANTHER" id="PTHR43133:SF63">
    <property type="entry name" value="RNA POLYMERASE SIGMA FACTOR FECI-RELATED"/>
    <property type="match status" value="1"/>
</dbReference>
<dbReference type="Pfam" id="PF08281">
    <property type="entry name" value="Sigma70_r4_2"/>
    <property type="match status" value="1"/>
</dbReference>
<keyword evidence="3" id="KW-0731">Sigma factor</keyword>
<dbReference type="RefSeq" id="WP_379054646.1">
    <property type="nucleotide sequence ID" value="NZ_JBHTKB010000001.1"/>
</dbReference>
<evidence type="ECO:0000256" key="3">
    <source>
        <dbReference type="ARBA" id="ARBA00023082"/>
    </source>
</evidence>
<dbReference type="InterPro" id="IPR013324">
    <property type="entry name" value="RNA_pol_sigma_r3/r4-like"/>
</dbReference>
<dbReference type="CDD" id="cd06171">
    <property type="entry name" value="Sigma70_r4"/>
    <property type="match status" value="1"/>
</dbReference>
<dbReference type="SUPFAM" id="SSF88659">
    <property type="entry name" value="Sigma3 and sigma4 domains of RNA polymerase sigma factors"/>
    <property type="match status" value="1"/>
</dbReference>
<dbReference type="Gene3D" id="1.10.10.10">
    <property type="entry name" value="Winged helix-like DNA-binding domain superfamily/Winged helix DNA-binding domain"/>
    <property type="match status" value="1"/>
</dbReference>
<dbReference type="InterPro" id="IPR039425">
    <property type="entry name" value="RNA_pol_sigma-70-like"/>
</dbReference>
<dbReference type="SUPFAM" id="SSF88946">
    <property type="entry name" value="Sigma2 domain of RNA polymerase sigma factors"/>
    <property type="match status" value="1"/>
</dbReference>
<dbReference type="InterPro" id="IPR036388">
    <property type="entry name" value="WH-like_DNA-bd_sf"/>
</dbReference>
<organism evidence="7 8">
    <name type="scientific">Methylophilus luteus</name>
    <dbReference type="NCBI Taxonomy" id="640108"/>
    <lineage>
        <taxon>Bacteria</taxon>
        <taxon>Pseudomonadati</taxon>
        <taxon>Pseudomonadota</taxon>
        <taxon>Betaproteobacteria</taxon>
        <taxon>Nitrosomonadales</taxon>
        <taxon>Methylophilaceae</taxon>
        <taxon>Methylophilus</taxon>
    </lineage>
</organism>
<proteinExistence type="inferred from homology"/>
<gene>
    <name evidence="7" type="ORF">ACFQ1Z_00735</name>
</gene>